<sequence length="491" mass="53753">MSDTYGNQPQTPLPGTGRWVQTSQHTGVVTTQPTRAWLPPTPTTPSTPAGHLGVGQQLFSYTSPSVGSARLSPTPGAQTPVSAVTPTSLPSDRHPSWTGSESDTSTTPSLPHYRRPRRVALPGGVAPVMTGQHPVPVWAAPTQYLPPINRLDRLYDMAPRGYEPTHALPDRSLSGEVHVSSGDEYSGWLGGLVPTRTGMAALRAKTERDVAKVRELGFDIHVGTGREIGEGMFSQVFSGTYTAQISEFQSTRQGKRLTHVQPGQKFAAKYAQLASDVNPLEYMCHIIEKAVMKALSHPNIMAYRVVINIGHRVILRNLAGNQSPDHMGYRRVFLIMDFADHGHLLYFVDQHRKLTDQLTVRFTGELGSALGYMHANGVAHSDLHYKNILVFSAPGGQYTAKLTDFGLSVSPAIYGQLGVTVPQSEFNQKVRGDLIEFRSVVDFMAFTCRNNRGNVGADLSQVESLSNELFTLQVPLLDALKKYSHLNPYCI</sequence>
<dbReference type="Pfam" id="PF00069">
    <property type="entry name" value="Pkinase"/>
    <property type="match status" value="1"/>
</dbReference>
<evidence type="ECO:0000259" key="2">
    <source>
        <dbReference type="PROSITE" id="PS50011"/>
    </source>
</evidence>
<dbReference type="OrthoDB" id="5985221at2759"/>
<feature type="domain" description="Protein kinase" evidence="2">
    <location>
        <begin position="222"/>
        <end position="491"/>
    </location>
</feature>
<dbReference type="InterPro" id="IPR011009">
    <property type="entry name" value="Kinase-like_dom_sf"/>
</dbReference>
<gene>
    <name evidence="3" type="ORF">OSB1V03_LOCUS8075</name>
</gene>
<feature type="compositionally biased region" description="Polar residues" evidence="1">
    <location>
        <begin position="1"/>
        <end position="10"/>
    </location>
</feature>
<dbReference type="InterPro" id="IPR000719">
    <property type="entry name" value="Prot_kinase_dom"/>
</dbReference>
<keyword evidence="4" id="KW-1185">Reference proteome</keyword>
<dbReference type="GO" id="GO:0004674">
    <property type="term" value="F:protein serine/threonine kinase activity"/>
    <property type="evidence" value="ECO:0007669"/>
    <property type="project" value="TreeGrafter"/>
</dbReference>
<evidence type="ECO:0000313" key="4">
    <source>
        <dbReference type="Proteomes" id="UP000759131"/>
    </source>
</evidence>
<dbReference type="GO" id="GO:0005737">
    <property type="term" value="C:cytoplasm"/>
    <property type="evidence" value="ECO:0007669"/>
    <property type="project" value="TreeGrafter"/>
</dbReference>
<dbReference type="Gene3D" id="1.10.510.10">
    <property type="entry name" value="Transferase(Phosphotransferase) domain 1"/>
    <property type="match status" value="1"/>
</dbReference>
<feature type="compositionally biased region" description="Polar residues" evidence="1">
    <location>
        <begin position="97"/>
        <end position="109"/>
    </location>
</feature>
<evidence type="ECO:0000256" key="1">
    <source>
        <dbReference type="SAM" id="MobiDB-lite"/>
    </source>
</evidence>
<protein>
    <recommendedName>
        <fullName evidence="2">Protein kinase domain-containing protein</fullName>
    </recommendedName>
</protein>
<feature type="compositionally biased region" description="Polar residues" evidence="1">
    <location>
        <begin position="75"/>
        <end position="90"/>
    </location>
</feature>
<dbReference type="PANTHER" id="PTHR44167">
    <property type="entry name" value="OVARIAN-SPECIFIC SERINE/THREONINE-PROTEIN KINASE LOK-RELATED"/>
    <property type="match status" value="1"/>
</dbReference>
<dbReference type="PROSITE" id="PS50011">
    <property type="entry name" value="PROTEIN_KINASE_DOM"/>
    <property type="match status" value="1"/>
</dbReference>
<name>A0A7R9KTD5_9ACAR</name>
<evidence type="ECO:0000313" key="3">
    <source>
        <dbReference type="EMBL" id="CAD7627650.1"/>
    </source>
</evidence>
<feature type="compositionally biased region" description="Polar residues" evidence="1">
    <location>
        <begin position="19"/>
        <end position="34"/>
    </location>
</feature>
<dbReference type="Proteomes" id="UP000759131">
    <property type="component" value="Unassembled WGS sequence"/>
</dbReference>
<dbReference type="SUPFAM" id="SSF56112">
    <property type="entry name" value="Protein kinase-like (PK-like)"/>
    <property type="match status" value="1"/>
</dbReference>
<dbReference type="GO" id="GO:0044773">
    <property type="term" value="P:mitotic DNA damage checkpoint signaling"/>
    <property type="evidence" value="ECO:0007669"/>
    <property type="project" value="TreeGrafter"/>
</dbReference>
<dbReference type="EMBL" id="OC859496">
    <property type="protein sequence ID" value="CAD7627650.1"/>
    <property type="molecule type" value="Genomic_DNA"/>
</dbReference>
<reference evidence="3" key="1">
    <citation type="submission" date="2020-11" db="EMBL/GenBank/DDBJ databases">
        <authorList>
            <person name="Tran Van P."/>
        </authorList>
    </citation>
    <scope>NUCLEOTIDE SEQUENCE</scope>
</reference>
<feature type="region of interest" description="Disordered" evidence="1">
    <location>
        <begin position="1"/>
        <end position="115"/>
    </location>
</feature>
<accession>A0A7R9KTD5</accession>
<dbReference type="PANTHER" id="PTHR44167:SF24">
    <property type="entry name" value="SERINE_THREONINE-PROTEIN KINASE CHK2"/>
    <property type="match status" value="1"/>
</dbReference>
<organism evidence="3">
    <name type="scientific">Medioppia subpectinata</name>
    <dbReference type="NCBI Taxonomy" id="1979941"/>
    <lineage>
        <taxon>Eukaryota</taxon>
        <taxon>Metazoa</taxon>
        <taxon>Ecdysozoa</taxon>
        <taxon>Arthropoda</taxon>
        <taxon>Chelicerata</taxon>
        <taxon>Arachnida</taxon>
        <taxon>Acari</taxon>
        <taxon>Acariformes</taxon>
        <taxon>Sarcoptiformes</taxon>
        <taxon>Oribatida</taxon>
        <taxon>Brachypylina</taxon>
        <taxon>Oppioidea</taxon>
        <taxon>Oppiidae</taxon>
        <taxon>Medioppia</taxon>
    </lineage>
</organism>
<dbReference type="GO" id="GO:0005634">
    <property type="term" value="C:nucleus"/>
    <property type="evidence" value="ECO:0007669"/>
    <property type="project" value="TreeGrafter"/>
</dbReference>
<dbReference type="AlphaFoldDB" id="A0A7R9KTD5"/>
<proteinExistence type="predicted"/>
<dbReference type="EMBL" id="CAJPIZ010004921">
    <property type="protein sequence ID" value="CAG2108080.1"/>
    <property type="molecule type" value="Genomic_DNA"/>
</dbReference>
<dbReference type="GO" id="GO:0005524">
    <property type="term" value="F:ATP binding"/>
    <property type="evidence" value="ECO:0007669"/>
    <property type="project" value="InterPro"/>
</dbReference>
<feature type="compositionally biased region" description="Polar residues" evidence="1">
    <location>
        <begin position="57"/>
        <end position="66"/>
    </location>
</feature>